<protein>
    <recommendedName>
        <fullName evidence="3">RNA-directed DNA polymerase from mobile element jockey</fullName>
    </recommendedName>
</protein>
<dbReference type="EMBL" id="CARXXK010000001">
    <property type="protein sequence ID" value="CAI6346334.1"/>
    <property type="molecule type" value="Genomic_DNA"/>
</dbReference>
<gene>
    <name evidence="1" type="ORF">MEUPH1_LOCUS3253</name>
</gene>
<name>A0AAV0VQ73_9HEMI</name>
<sequence>MSEAVVLTNKWAYRDPVFTLGGQQIPVEPSMRYLGVQLDKRLNFGAHIRLVTAAARRAVSALGRLMPNVQGPSACKRRLLMSVAHSKLLYASPVWALAAVRAARNRVALSQAQRGAAIRIARCYRTVSDMAALVLARIPPAHLLADERRRIEERKREPTTVAVIRR</sequence>
<reference evidence="1 2" key="1">
    <citation type="submission" date="2023-01" db="EMBL/GenBank/DDBJ databases">
        <authorList>
            <person name="Whitehead M."/>
        </authorList>
    </citation>
    <scope>NUCLEOTIDE SEQUENCE [LARGE SCALE GENOMIC DNA]</scope>
</reference>
<proteinExistence type="predicted"/>
<keyword evidence="2" id="KW-1185">Reference proteome</keyword>
<dbReference type="Proteomes" id="UP001160148">
    <property type="component" value="Unassembled WGS sequence"/>
</dbReference>
<evidence type="ECO:0008006" key="3">
    <source>
        <dbReference type="Google" id="ProtNLM"/>
    </source>
</evidence>
<accession>A0AAV0VQ73</accession>
<evidence type="ECO:0000313" key="1">
    <source>
        <dbReference type="EMBL" id="CAI6346334.1"/>
    </source>
</evidence>
<organism evidence="1 2">
    <name type="scientific">Macrosiphum euphorbiae</name>
    <name type="common">potato aphid</name>
    <dbReference type="NCBI Taxonomy" id="13131"/>
    <lineage>
        <taxon>Eukaryota</taxon>
        <taxon>Metazoa</taxon>
        <taxon>Ecdysozoa</taxon>
        <taxon>Arthropoda</taxon>
        <taxon>Hexapoda</taxon>
        <taxon>Insecta</taxon>
        <taxon>Pterygota</taxon>
        <taxon>Neoptera</taxon>
        <taxon>Paraneoptera</taxon>
        <taxon>Hemiptera</taxon>
        <taxon>Sternorrhyncha</taxon>
        <taxon>Aphidomorpha</taxon>
        <taxon>Aphidoidea</taxon>
        <taxon>Aphididae</taxon>
        <taxon>Macrosiphini</taxon>
        <taxon>Macrosiphum</taxon>
    </lineage>
</organism>
<comment type="caution">
    <text evidence="1">The sequence shown here is derived from an EMBL/GenBank/DDBJ whole genome shotgun (WGS) entry which is preliminary data.</text>
</comment>
<dbReference type="AlphaFoldDB" id="A0AAV0VQ73"/>
<evidence type="ECO:0000313" key="2">
    <source>
        <dbReference type="Proteomes" id="UP001160148"/>
    </source>
</evidence>